<dbReference type="InterPro" id="IPR052051">
    <property type="entry name" value="TCR_complex_component"/>
</dbReference>
<keyword evidence="3 9" id="KW-0732">Signal</keyword>
<dbReference type="Pfam" id="PF07686">
    <property type="entry name" value="V-set"/>
    <property type="match status" value="1"/>
</dbReference>
<dbReference type="Gene3D" id="2.60.40.10">
    <property type="entry name" value="Immunoglobulins"/>
    <property type="match status" value="1"/>
</dbReference>
<keyword evidence="8" id="KW-0812">Transmembrane</keyword>
<dbReference type="PANTHER" id="PTHR19433">
    <property type="entry name" value="T-CELL RECEPTOR ALPHA CHAIN V REGION-RELATED"/>
    <property type="match status" value="1"/>
</dbReference>
<feature type="transmembrane region" description="Helical" evidence="8">
    <location>
        <begin position="135"/>
        <end position="155"/>
    </location>
</feature>
<evidence type="ECO:0000256" key="5">
    <source>
        <dbReference type="ARBA" id="ARBA00023136"/>
    </source>
</evidence>
<evidence type="ECO:0000256" key="1">
    <source>
        <dbReference type="ARBA" id="ARBA00004236"/>
    </source>
</evidence>
<dbReference type="CDD" id="cd00099">
    <property type="entry name" value="IgV"/>
    <property type="match status" value="1"/>
</dbReference>
<evidence type="ECO:0000313" key="11">
    <source>
        <dbReference type="EMBL" id="KAK5866356.1"/>
    </source>
</evidence>
<reference evidence="11 12" key="1">
    <citation type="journal article" date="2023" name="Genes (Basel)">
        <title>Chromosome-Level Genome Assembly and Circadian Gene Repertoire of the Patagonia Blennie Eleginops maclovinus-The Closest Ancestral Proxy of Antarctic Cryonotothenioids.</title>
        <authorList>
            <person name="Cheng C.C."/>
            <person name="Rivera-Colon A.G."/>
            <person name="Minhas B.F."/>
            <person name="Wilson L."/>
            <person name="Rayamajhi N."/>
            <person name="Vargas-Chacoff L."/>
            <person name="Catchen J.M."/>
        </authorList>
    </citation>
    <scope>NUCLEOTIDE SEQUENCE [LARGE SCALE GENOMIC DNA]</scope>
    <source>
        <strain evidence="11">JMC-PN-2008</strain>
    </source>
</reference>
<dbReference type="GO" id="GO:0005886">
    <property type="term" value="C:plasma membrane"/>
    <property type="evidence" value="ECO:0007669"/>
    <property type="project" value="UniProtKB-SubCell"/>
</dbReference>
<keyword evidence="6" id="KW-1015">Disulfide bond</keyword>
<proteinExistence type="predicted"/>
<evidence type="ECO:0000259" key="10">
    <source>
        <dbReference type="PROSITE" id="PS50835"/>
    </source>
</evidence>
<keyword evidence="8" id="KW-1133">Transmembrane helix</keyword>
<keyword evidence="4" id="KW-0391">Immunity</keyword>
<dbReference type="InterPro" id="IPR036179">
    <property type="entry name" value="Ig-like_dom_sf"/>
</dbReference>
<gene>
    <name evidence="11" type="ORF">PBY51_020553</name>
</gene>
<name>A0AAN7XM35_ELEMC</name>
<evidence type="ECO:0000313" key="12">
    <source>
        <dbReference type="Proteomes" id="UP001346869"/>
    </source>
</evidence>
<dbReference type="InterPro" id="IPR003599">
    <property type="entry name" value="Ig_sub"/>
</dbReference>
<dbReference type="GO" id="GO:0009617">
    <property type="term" value="P:response to bacterium"/>
    <property type="evidence" value="ECO:0007669"/>
    <property type="project" value="TreeGrafter"/>
</dbReference>
<dbReference type="EMBL" id="JAUZQC010000009">
    <property type="protein sequence ID" value="KAK5866356.1"/>
    <property type="molecule type" value="Genomic_DNA"/>
</dbReference>
<accession>A0AAN7XM35</accession>
<evidence type="ECO:0000256" key="3">
    <source>
        <dbReference type="ARBA" id="ARBA00022729"/>
    </source>
</evidence>
<dbReference type="InterPro" id="IPR007110">
    <property type="entry name" value="Ig-like_dom"/>
</dbReference>
<evidence type="ECO:0000256" key="4">
    <source>
        <dbReference type="ARBA" id="ARBA00022859"/>
    </source>
</evidence>
<keyword evidence="12" id="KW-1185">Reference proteome</keyword>
<organism evidence="11 12">
    <name type="scientific">Eleginops maclovinus</name>
    <name type="common">Patagonian blennie</name>
    <name type="synonym">Eleginus maclovinus</name>
    <dbReference type="NCBI Taxonomy" id="56733"/>
    <lineage>
        <taxon>Eukaryota</taxon>
        <taxon>Metazoa</taxon>
        <taxon>Chordata</taxon>
        <taxon>Craniata</taxon>
        <taxon>Vertebrata</taxon>
        <taxon>Euteleostomi</taxon>
        <taxon>Actinopterygii</taxon>
        <taxon>Neopterygii</taxon>
        <taxon>Teleostei</taxon>
        <taxon>Neoteleostei</taxon>
        <taxon>Acanthomorphata</taxon>
        <taxon>Eupercaria</taxon>
        <taxon>Perciformes</taxon>
        <taxon>Notothenioidei</taxon>
        <taxon>Eleginopidae</taxon>
        <taxon>Eleginops</taxon>
    </lineage>
</organism>
<keyword evidence="7" id="KW-0325">Glycoprotein</keyword>
<feature type="chain" id="PRO_5042917728" description="Ig-like domain-containing protein" evidence="9">
    <location>
        <begin position="20"/>
        <end position="168"/>
    </location>
</feature>
<dbReference type="InterPro" id="IPR013106">
    <property type="entry name" value="Ig_V-set"/>
</dbReference>
<dbReference type="GO" id="GO:0002376">
    <property type="term" value="P:immune system process"/>
    <property type="evidence" value="ECO:0007669"/>
    <property type="project" value="UniProtKB-KW"/>
</dbReference>
<feature type="signal peptide" evidence="9">
    <location>
        <begin position="1"/>
        <end position="19"/>
    </location>
</feature>
<evidence type="ECO:0000256" key="8">
    <source>
        <dbReference type="SAM" id="Phobius"/>
    </source>
</evidence>
<comment type="subcellular location">
    <subcellularLocation>
        <location evidence="1">Cell membrane</location>
    </subcellularLocation>
</comment>
<dbReference type="SMART" id="SM00409">
    <property type="entry name" value="IG"/>
    <property type="match status" value="1"/>
</dbReference>
<dbReference type="SUPFAM" id="SSF48726">
    <property type="entry name" value="Immunoglobulin"/>
    <property type="match status" value="1"/>
</dbReference>
<sequence>MIFAGFIMMAGFWMPFVPAAEYQYVQYVEYGSTVTLHCNIFYRYDTTWLKNNPDTKPIVVLRACLKEAKPVQVSQLNHRFSLEIMNRSLALRITNIEEKDLGLYYCIANVERNLTVGSGTTLQVSSPGSPSFGFTHWYCLIVGCVLLVMVLAVCITHWKAKINRETTN</sequence>
<evidence type="ECO:0000256" key="7">
    <source>
        <dbReference type="ARBA" id="ARBA00023180"/>
    </source>
</evidence>
<dbReference type="Proteomes" id="UP001346869">
    <property type="component" value="Unassembled WGS sequence"/>
</dbReference>
<feature type="domain" description="Ig-like" evidence="10">
    <location>
        <begin position="15"/>
        <end position="117"/>
    </location>
</feature>
<evidence type="ECO:0000256" key="6">
    <source>
        <dbReference type="ARBA" id="ARBA00023157"/>
    </source>
</evidence>
<evidence type="ECO:0000256" key="2">
    <source>
        <dbReference type="ARBA" id="ARBA00022475"/>
    </source>
</evidence>
<dbReference type="PROSITE" id="PS50835">
    <property type="entry name" value="IG_LIKE"/>
    <property type="match status" value="1"/>
</dbReference>
<evidence type="ECO:0000256" key="9">
    <source>
        <dbReference type="SAM" id="SignalP"/>
    </source>
</evidence>
<reference evidence="11 12" key="2">
    <citation type="journal article" date="2023" name="Mol. Biol. Evol.">
        <title>Genomics of Secondarily Temperate Adaptation in the Only Non-Antarctic Icefish.</title>
        <authorList>
            <person name="Rivera-Colon A.G."/>
            <person name="Rayamajhi N."/>
            <person name="Minhas B.F."/>
            <person name="Madrigal G."/>
            <person name="Bilyk K.T."/>
            <person name="Yoon V."/>
            <person name="Hune M."/>
            <person name="Gregory S."/>
            <person name="Cheng C.H.C."/>
            <person name="Catchen J.M."/>
        </authorList>
    </citation>
    <scope>NUCLEOTIDE SEQUENCE [LARGE SCALE GENOMIC DNA]</scope>
    <source>
        <strain evidence="11">JMC-PN-2008</strain>
    </source>
</reference>
<dbReference type="InterPro" id="IPR013783">
    <property type="entry name" value="Ig-like_fold"/>
</dbReference>
<dbReference type="AlphaFoldDB" id="A0AAN7XM35"/>
<comment type="caution">
    <text evidence="11">The sequence shown here is derived from an EMBL/GenBank/DDBJ whole genome shotgun (WGS) entry which is preliminary data.</text>
</comment>
<protein>
    <recommendedName>
        <fullName evidence="10">Ig-like domain-containing protein</fullName>
    </recommendedName>
</protein>
<keyword evidence="2" id="KW-1003">Cell membrane</keyword>
<keyword evidence="5 8" id="KW-0472">Membrane</keyword>